<dbReference type="GO" id="GO:0004340">
    <property type="term" value="F:glucokinase activity"/>
    <property type="evidence" value="ECO:0007669"/>
    <property type="project" value="UniProtKB-UniRule"/>
</dbReference>
<proteinExistence type="inferred from homology"/>
<evidence type="ECO:0000256" key="1">
    <source>
        <dbReference type="ARBA" id="ARBA00022679"/>
    </source>
</evidence>
<keyword evidence="2 3" id="KW-0418">Kinase</keyword>
<keyword evidence="3" id="KW-0963">Cytoplasm</keyword>
<comment type="catalytic activity">
    <reaction evidence="3">
        <text>D-glucose + ATP = D-glucose 6-phosphate + ADP + H(+)</text>
        <dbReference type="Rhea" id="RHEA:17825"/>
        <dbReference type="ChEBI" id="CHEBI:4167"/>
        <dbReference type="ChEBI" id="CHEBI:15378"/>
        <dbReference type="ChEBI" id="CHEBI:30616"/>
        <dbReference type="ChEBI" id="CHEBI:61548"/>
        <dbReference type="ChEBI" id="CHEBI:456216"/>
        <dbReference type="EC" id="2.7.1.2"/>
    </reaction>
</comment>
<evidence type="ECO:0000256" key="2">
    <source>
        <dbReference type="ARBA" id="ARBA00022777"/>
    </source>
</evidence>
<keyword evidence="1 3" id="KW-0808">Transferase</keyword>
<evidence type="ECO:0000313" key="5">
    <source>
        <dbReference type="EMBL" id="BBA34619.1"/>
    </source>
</evidence>
<dbReference type="CDD" id="cd24008">
    <property type="entry name" value="ASKHA_NBD_GLK"/>
    <property type="match status" value="1"/>
</dbReference>
<comment type="similarity">
    <text evidence="3 4">Belongs to the bacterial glucokinase family.</text>
</comment>
<dbReference type="HAMAP" id="MF_00524">
    <property type="entry name" value="Glucokinase"/>
    <property type="match status" value="1"/>
</dbReference>
<dbReference type="RefSeq" id="WP_119629995.1">
    <property type="nucleotide sequence ID" value="NZ_AP017928.1"/>
</dbReference>
<gene>
    <name evidence="3" type="primary">glk</name>
    <name evidence="5" type="ORF">sS8_2672</name>
</gene>
<dbReference type="SUPFAM" id="SSF53067">
    <property type="entry name" value="Actin-like ATPase domain"/>
    <property type="match status" value="1"/>
</dbReference>
<dbReference type="KEGG" id="mmai:sS8_2672"/>
<keyword evidence="3" id="KW-0324">Glycolysis</keyword>
<dbReference type="Pfam" id="PF02685">
    <property type="entry name" value="Glucokinase"/>
    <property type="match status" value="1"/>
</dbReference>
<comment type="subcellular location">
    <subcellularLocation>
        <location evidence="3">Cytoplasm</location>
    </subcellularLocation>
</comment>
<dbReference type="AlphaFoldDB" id="A0A250KXW4"/>
<dbReference type="InterPro" id="IPR003836">
    <property type="entry name" value="Glucokinase"/>
</dbReference>
<dbReference type="Gene3D" id="3.40.367.20">
    <property type="match status" value="1"/>
</dbReference>
<evidence type="ECO:0000313" key="6">
    <source>
        <dbReference type="Proteomes" id="UP000266313"/>
    </source>
</evidence>
<dbReference type="GO" id="GO:0005536">
    <property type="term" value="F:D-glucose binding"/>
    <property type="evidence" value="ECO:0007669"/>
    <property type="project" value="InterPro"/>
</dbReference>
<evidence type="ECO:0000256" key="3">
    <source>
        <dbReference type="HAMAP-Rule" id="MF_00524"/>
    </source>
</evidence>
<dbReference type="OrthoDB" id="9800595at2"/>
<keyword evidence="3" id="KW-0067">ATP-binding</keyword>
<dbReference type="PANTHER" id="PTHR47363:SF1">
    <property type="entry name" value="GLUCOKINASE"/>
    <property type="match status" value="1"/>
</dbReference>
<evidence type="ECO:0000256" key="4">
    <source>
        <dbReference type="RuleBase" id="RU004046"/>
    </source>
</evidence>
<keyword evidence="3" id="KW-0547">Nucleotide-binding</keyword>
<sequence length="336" mass="35596">MLLAGDVGGTKTILALYEGGLEQLPQAVVREKTYPSAAFGSLEDIVKDFLADRAESLDAACFGVAGPVVGGCCQTTNLPWRIDERSLMAQLGIAKVKLLNDLQAMALGLLWLRPDEWVDLNPRGVPAAGNQAVIAAGTGLGEAILYWDGTLYHALATEGGHADFAPNDTLEDGLLAYLRVKFGGHVSYERVLSGPGIVNIYEYLRDTRQAPESAELAVAIRNAADPAREISTRALQTGDALCRGTLTLFTRIFGAEAGNLALRCFAAGGVLVGGGIAPKLLSVLQNSLFMQSFCAKGRFSEFLAAVPVRVALNSQTGLIGAAECAARMLQEKIWSV</sequence>
<keyword evidence="6" id="KW-1185">Reference proteome</keyword>
<dbReference type="GO" id="GO:0005524">
    <property type="term" value="F:ATP binding"/>
    <property type="evidence" value="ECO:0007669"/>
    <property type="project" value="UniProtKB-UniRule"/>
</dbReference>
<dbReference type="EMBL" id="AP017928">
    <property type="protein sequence ID" value="BBA34619.1"/>
    <property type="molecule type" value="Genomic_DNA"/>
</dbReference>
<dbReference type="Gene3D" id="3.30.420.40">
    <property type="match status" value="1"/>
</dbReference>
<dbReference type="Proteomes" id="UP000266313">
    <property type="component" value="Chromosome"/>
</dbReference>
<dbReference type="EC" id="2.7.1.2" evidence="3"/>
<organism evidence="5 6">
    <name type="scientific">Methylocaldum marinum</name>
    <dbReference type="NCBI Taxonomy" id="1432792"/>
    <lineage>
        <taxon>Bacteria</taxon>
        <taxon>Pseudomonadati</taxon>
        <taxon>Pseudomonadota</taxon>
        <taxon>Gammaproteobacteria</taxon>
        <taxon>Methylococcales</taxon>
        <taxon>Methylococcaceae</taxon>
        <taxon>Methylocaldum</taxon>
    </lineage>
</organism>
<reference evidence="5 6" key="1">
    <citation type="submission" date="2016-12" db="EMBL/GenBank/DDBJ databases">
        <title>Genome sequencing of Methylocaldum marinum.</title>
        <authorList>
            <person name="Takeuchi M."/>
            <person name="Kamagata Y."/>
            <person name="Hiraoka S."/>
            <person name="Oshima K."/>
            <person name="Hattori M."/>
            <person name="Iwasaki W."/>
        </authorList>
    </citation>
    <scope>NUCLEOTIDE SEQUENCE [LARGE SCALE GENOMIC DNA]</scope>
    <source>
        <strain evidence="5 6">S8</strain>
    </source>
</reference>
<dbReference type="InterPro" id="IPR043129">
    <property type="entry name" value="ATPase_NBD"/>
</dbReference>
<protein>
    <recommendedName>
        <fullName evidence="3">Glucokinase</fullName>
        <ecNumber evidence="3">2.7.1.2</ecNumber>
    </recommendedName>
    <alternativeName>
        <fullName evidence="3">Glucose kinase</fullName>
    </alternativeName>
</protein>
<dbReference type="PANTHER" id="PTHR47363">
    <property type="entry name" value="GLUCOKINASE"/>
    <property type="match status" value="1"/>
</dbReference>
<dbReference type="GO" id="GO:0005737">
    <property type="term" value="C:cytoplasm"/>
    <property type="evidence" value="ECO:0007669"/>
    <property type="project" value="UniProtKB-SubCell"/>
</dbReference>
<name>A0A250KXW4_9GAMM</name>
<dbReference type="NCBIfam" id="TIGR00749">
    <property type="entry name" value="glk"/>
    <property type="match status" value="1"/>
</dbReference>
<accession>A0A250KXW4</accession>
<feature type="binding site" evidence="3">
    <location>
        <begin position="5"/>
        <end position="10"/>
    </location>
    <ligand>
        <name>ATP</name>
        <dbReference type="ChEBI" id="CHEBI:30616"/>
    </ligand>
</feature>
<dbReference type="GO" id="GO:0006096">
    <property type="term" value="P:glycolytic process"/>
    <property type="evidence" value="ECO:0007669"/>
    <property type="project" value="UniProtKB-UniRule"/>
</dbReference>